<protein>
    <recommendedName>
        <fullName evidence="3">Cytochrome b-c1 complex subunit 7</fullName>
    </recommendedName>
    <alternativeName>
        <fullName evidence="10">Complex III subunit VII</fullName>
    </alternativeName>
    <alternativeName>
        <fullName evidence="11">Ubiquinol-cytochrome c reductase complex 14 kDa protein</fullName>
    </alternativeName>
</protein>
<evidence type="ECO:0000256" key="9">
    <source>
        <dbReference type="ARBA" id="ARBA00023136"/>
    </source>
</evidence>
<evidence type="ECO:0000256" key="2">
    <source>
        <dbReference type="ARBA" id="ARBA00008554"/>
    </source>
</evidence>
<evidence type="ECO:0000256" key="11">
    <source>
        <dbReference type="ARBA" id="ARBA00032927"/>
    </source>
</evidence>
<dbReference type="GO" id="GO:0006122">
    <property type="term" value="P:mitochondrial electron transport, ubiquinol to cytochrome c"/>
    <property type="evidence" value="ECO:0007669"/>
    <property type="project" value="InterPro"/>
</dbReference>
<dbReference type="InterPro" id="IPR003197">
    <property type="entry name" value="QCR7"/>
</dbReference>
<dbReference type="AlphaFoldDB" id="A0A0N5AND0"/>
<comment type="subcellular location">
    <subcellularLocation>
        <location evidence="1">Mitochondrion inner membrane</location>
        <topology evidence="1">Peripheral membrane protein</topology>
        <orientation evidence="1">Matrix side</orientation>
    </subcellularLocation>
</comment>
<evidence type="ECO:0000256" key="8">
    <source>
        <dbReference type="ARBA" id="ARBA00023128"/>
    </source>
</evidence>
<keyword evidence="13" id="KW-1185">Reference proteome</keyword>
<dbReference type="GO" id="GO:0005743">
    <property type="term" value="C:mitochondrial inner membrane"/>
    <property type="evidence" value="ECO:0007669"/>
    <property type="project" value="UniProtKB-SubCell"/>
</dbReference>
<dbReference type="InterPro" id="IPR036544">
    <property type="entry name" value="QCR7_sf"/>
</dbReference>
<dbReference type="Proteomes" id="UP000046393">
    <property type="component" value="Unplaced"/>
</dbReference>
<dbReference type="GO" id="GO:0045275">
    <property type="term" value="C:respiratory chain complex III"/>
    <property type="evidence" value="ECO:0007669"/>
    <property type="project" value="InterPro"/>
</dbReference>
<evidence type="ECO:0000256" key="12">
    <source>
        <dbReference type="ARBA" id="ARBA00038521"/>
    </source>
</evidence>
<sequence>MIRYLMWKYAWNGKQYGLQFYDQAFEPDPIVKEAIRRLNLKEPWVYDARQIRIIKAHNMAMHHEKLPRNKWTKWEEETFYLKPYLDEIKAEVAALERSNSLLPKWLKFSRK</sequence>
<evidence type="ECO:0000313" key="14">
    <source>
        <dbReference type="WBParaSite" id="SMUV_0000611401-mRNA-1"/>
    </source>
</evidence>
<keyword evidence="4" id="KW-0813">Transport</keyword>
<evidence type="ECO:0000256" key="5">
    <source>
        <dbReference type="ARBA" id="ARBA00022660"/>
    </source>
</evidence>
<evidence type="ECO:0000256" key="3">
    <source>
        <dbReference type="ARBA" id="ARBA00016323"/>
    </source>
</evidence>
<evidence type="ECO:0000256" key="7">
    <source>
        <dbReference type="ARBA" id="ARBA00022982"/>
    </source>
</evidence>
<evidence type="ECO:0000256" key="4">
    <source>
        <dbReference type="ARBA" id="ARBA00022448"/>
    </source>
</evidence>
<dbReference type="STRING" id="451379.A0A0N5AND0"/>
<organism evidence="13 14">
    <name type="scientific">Syphacia muris</name>
    <dbReference type="NCBI Taxonomy" id="451379"/>
    <lineage>
        <taxon>Eukaryota</taxon>
        <taxon>Metazoa</taxon>
        <taxon>Ecdysozoa</taxon>
        <taxon>Nematoda</taxon>
        <taxon>Chromadorea</taxon>
        <taxon>Rhabditida</taxon>
        <taxon>Spirurina</taxon>
        <taxon>Oxyuridomorpha</taxon>
        <taxon>Oxyuroidea</taxon>
        <taxon>Oxyuridae</taxon>
        <taxon>Syphacia</taxon>
    </lineage>
</organism>
<dbReference type="WBParaSite" id="SMUV_0000611401-mRNA-1">
    <property type="protein sequence ID" value="SMUV_0000611401-mRNA-1"/>
    <property type="gene ID" value="SMUV_0000611401"/>
</dbReference>
<name>A0A0N5AND0_9BILA</name>
<evidence type="ECO:0000256" key="10">
    <source>
        <dbReference type="ARBA" id="ARBA00031021"/>
    </source>
</evidence>
<reference evidence="14" key="1">
    <citation type="submission" date="2017-02" db="UniProtKB">
        <authorList>
            <consortium name="WormBaseParasite"/>
        </authorList>
    </citation>
    <scope>IDENTIFICATION</scope>
</reference>
<proteinExistence type="inferred from homology"/>
<dbReference type="PANTHER" id="PTHR12022">
    <property type="entry name" value="UBIQUINOL-CYTOCHROME C REDUCTASE COMPLEX 14 KD PROTEIN"/>
    <property type="match status" value="1"/>
</dbReference>
<dbReference type="PANTHER" id="PTHR12022:SF0">
    <property type="entry name" value="CYTOCHROME B-C1 COMPLEX SUBUNIT 7"/>
    <property type="match status" value="1"/>
</dbReference>
<dbReference type="SUPFAM" id="SSF81524">
    <property type="entry name" value="14 kDa protein of cytochrome bc1 complex (Ubiquinol-cytochrome c reductase)"/>
    <property type="match status" value="1"/>
</dbReference>
<accession>A0A0N5AND0</accession>
<keyword evidence="8" id="KW-0496">Mitochondrion</keyword>
<dbReference type="Gene3D" id="1.10.1090.10">
    <property type="entry name" value="Cytochrome b-c1 complex subunit 7"/>
    <property type="match status" value="1"/>
</dbReference>
<keyword evidence="5" id="KW-0679">Respiratory chain</keyword>
<dbReference type="Pfam" id="PF02271">
    <property type="entry name" value="UCR_14kD"/>
    <property type="match status" value="1"/>
</dbReference>
<comment type="similarity">
    <text evidence="2">Belongs to the UQCRB/QCR7 family.</text>
</comment>
<keyword evidence="7" id="KW-0249">Electron transport</keyword>
<keyword evidence="6" id="KW-0999">Mitochondrion inner membrane</keyword>
<keyword evidence="9" id="KW-0472">Membrane</keyword>
<evidence type="ECO:0000256" key="6">
    <source>
        <dbReference type="ARBA" id="ARBA00022792"/>
    </source>
</evidence>
<evidence type="ECO:0000313" key="13">
    <source>
        <dbReference type="Proteomes" id="UP000046393"/>
    </source>
</evidence>
<comment type="subunit">
    <text evidence="12">Component of the ubiquinol-cytochrome c oxidoreductase (cytochrome b-c1 complex, complex III, CIII), a multisubunit enzyme composed of 3 respiratory subunits cytochrome b, cytochrome c1 and Rieske protein, 2 core protein subunits, and additional low-molecular weight protein subunits. The complex exists as an obligatory dimer and forms supercomplexes (SCs) in the inner mitochondrial membrane with cytochrome c oxidase (complex IV, CIV).</text>
</comment>
<evidence type="ECO:0000256" key="1">
    <source>
        <dbReference type="ARBA" id="ARBA00004443"/>
    </source>
</evidence>